<dbReference type="InterPro" id="IPR004534">
    <property type="entry name" value="SelA_trans"/>
</dbReference>
<name>A0ABP9V6W5_9BACT</name>
<comment type="similarity">
    <text evidence="7 8">Belongs to the SelA family.</text>
</comment>
<protein>
    <recommendedName>
        <fullName evidence="8">L-seryl-tRNA(Sec) selenium transferase</fullName>
        <ecNumber evidence="8">2.9.1.1</ecNumber>
    </recommendedName>
    <alternativeName>
        <fullName evidence="8">Selenocysteine synthase</fullName>
        <shortName evidence="8">Sec synthase</shortName>
    </alternativeName>
    <alternativeName>
        <fullName evidence="8">Selenocysteinyl-tRNA(Sec) synthase</fullName>
    </alternativeName>
</protein>
<dbReference type="RefSeq" id="WP_346189430.1">
    <property type="nucleotide sequence ID" value="NZ_BAABRL010000010.1"/>
</dbReference>
<evidence type="ECO:0000256" key="4">
    <source>
        <dbReference type="ARBA" id="ARBA00022898"/>
    </source>
</evidence>
<feature type="modified residue" description="N6-(pyridoxal phosphate)lysine" evidence="8">
    <location>
        <position position="289"/>
    </location>
</feature>
<keyword evidence="3 8" id="KW-0808">Transferase</keyword>
<dbReference type="PANTHER" id="PTHR32328:SF0">
    <property type="entry name" value="L-SERYL-TRNA(SEC) SELENIUM TRANSFERASE"/>
    <property type="match status" value="1"/>
</dbReference>
<evidence type="ECO:0000256" key="7">
    <source>
        <dbReference type="ARBA" id="ARBA00044507"/>
    </source>
</evidence>
<organism evidence="9 10">
    <name type="scientific">Rubritalea halochordaticola</name>
    <dbReference type="NCBI Taxonomy" id="714537"/>
    <lineage>
        <taxon>Bacteria</taxon>
        <taxon>Pseudomonadati</taxon>
        <taxon>Verrucomicrobiota</taxon>
        <taxon>Verrucomicrobiia</taxon>
        <taxon>Verrucomicrobiales</taxon>
        <taxon>Rubritaleaceae</taxon>
        <taxon>Rubritalea</taxon>
    </lineage>
</organism>
<keyword evidence="2 8" id="KW-0963">Cytoplasm</keyword>
<dbReference type="SUPFAM" id="SSF53383">
    <property type="entry name" value="PLP-dependent transferases"/>
    <property type="match status" value="1"/>
</dbReference>
<dbReference type="EMBL" id="BAABRL010000010">
    <property type="protein sequence ID" value="GAA5496821.1"/>
    <property type="molecule type" value="Genomic_DNA"/>
</dbReference>
<dbReference type="GO" id="GO:0016740">
    <property type="term" value="F:transferase activity"/>
    <property type="evidence" value="ECO:0007669"/>
    <property type="project" value="UniProtKB-KW"/>
</dbReference>
<comment type="pathway">
    <text evidence="8">Aminoacyl-tRNA biosynthesis; selenocysteinyl-tRNA(Sec) biosynthesis; selenocysteinyl-tRNA(Sec) from L-seryl-tRNA(Sec) (bacterial route): step 1/1.</text>
</comment>
<dbReference type="HAMAP" id="MF_00423">
    <property type="entry name" value="SelA"/>
    <property type="match status" value="1"/>
</dbReference>
<dbReference type="Pfam" id="PF03841">
    <property type="entry name" value="SelA"/>
    <property type="match status" value="1"/>
</dbReference>
<sequence>MSQALRALPSVEKFTQSLLPLTNLPKPLVVSFVRHEVAEWRKQLLEGNEASREEIEESITTALQAFAASRLQPVINGTGVLIHTNLGRSPLGKTAASALEEIATGYSNLEFNLPEGNRGKRAGYLETALACLVDAEAATAVNNCAAALVLMLRHFTSGEKKEVIVSRSELVEIGGGFRVPEILETSGAKLVEVGATNKTHLRDYEKAIGPNTALILKVHRSNFYIEGFTAEPPVPEIAELAKKHGIPLIEDLGSGAVMHTDDLAPIDHEPTPQETLRNGIDLVCFSGDKLLGGPQSGIIAGRKDFIAGIKKEPFFRAVRCDKLILAALQESIDEYLRTQSTPKETDVPVLKALAAPLDELTTRAGAIASKLSSITKGTLTVTEATATTGGGTMPRSEIPSIALKIEPTGISLNKLSRELRIGSPSIVGYTQEDSFLLDLRTIFSWQDEMIAERLLQVLA</sequence>
<dbReference type="InterPro" id="IPR015424">
    <property type="entry name" value="PyrdxlP-dep_Trfase"/>
</dbReference>
<dbReference type="EC" id="2.9.1.1" evidence="8"/>
<reference evidence="9 10" key="1">
    <citation type="submission" date="2024-02" db="EMBL/GenBank/DDBJ databases">
        <title>Rubritalea halochordaticola NBRC 107102.</title>
        <authorList>
            <person name="Ichikawa N."/>
            <person name="Katano-Makiyama Y."/>
            <person name="Hidaka K."/>
        </authorList>
    </citation>
    <scope>NUCLEOTIDE SEQUENCE [LARGE SCALE GENOMIC DNA]</scope>
    <source>
        <strain evidence="9 10">NBRC 107102</strain>
    </source>
</reference>
<dbReference type="Gene3D" id="3.90.1150.180">
    <property type="match status" value="1"/>
</dbReference>
<proteinExistence type="inferred from homology"/>
<keyword evidence="6 8" id="KW-0711">Selenium</keyword>
<evidence type="ECO:0000256" key="5">
    <source>
        <dbReference type="ARBA" id="ARBA00022917"/>
    </source>
</evidence>
<accession>A0ABP9V6W5</accession>
<evidence type="ECO:0000256" key="3">
    <source>
        <dbReference type="ARBA" id="ARBA00022679"/>
    </source>
</evidence>
<keyword evidence="5 8" id="KW-0648">Protein biosynthesis</keyword>
<evidence type="ECO:0000256" key="8">
    <source>
        <dbReference type="HAMAP-Rule" id="MF_00423"/>
    </source>
</evidence>
<dbReference type="Proteomes" id="UP001424741">
    <property type="component" value="Unassembled WGS sequence"/>
</dbReference>
<dbReference type="InterPro" id="IPR018319">
    <property type="entry name" value="SelA-like"/>
</dbReference>
<evidence type="ECO:0000313" key="10">
    <source>
        <dbReference type="Proteomes" id="UP001424741"/>
    </source>
</evidence>
<dbReference type="InterPro" id="IPR015421">
    <property type="entry name" value="PyrdxlP-dep_Trfase_major"/>
</dbReference>
<evidence type="ECO:0000256" key="1">
    <source>
        <dbReference type="ARBA" id="ARBA00001933"/>
    </source>
</evidence>
<comment type="subcellular location">
    <subcellularLocation>
        <location evidence="8">Cytoplasm</location>
    </subcellularLocation>
</comment>
<comment type="function">
    <text evidence="8">Converts seryl-tRNA(Sec) to selenocysteinyl-tRNA(Sec) required for selenoprotein biosynthesis.</text>
</comment>
<keyword evidence="4 8" id="KW-0663">Pyridoxal phosphate</keyword>
<evidence type="ECO:0000256" key="2">
    <source>
        <dbReference type="ARBA" id="ARBA00022490"/>
    </source>
</evidence>
<comment type="caution">
    <text evidence="9">The sequence shown here is derived from an EMBL/GenBank/DDBJ whole genome shotgun (WGS) entry which is preliminary data.</text>
</comment>
<evidence type="ECO:0000313" key="9">
    <source>
        <dbReference type="EMBL" id="GAA5496821.1"/>
    </source>
</evidence>
<comment type="cofactor">
    <cofactor evidence="1 8">
        <name>pyridoxal 5'-phosphate</name>
        <dbReference type="ChEBI" id="CHEBI:597326"/>
    </cofactor>
</comment>
<keyword evidence="10" id="KW-1185">Reference proteome</keyword>
<evidence type="ECO:0000256" key="6">
    <source>
        <dbReference type="ARBA" id="ARBA00023266"/>
    </source>
</evidence>
<dbReference type="Gene3D" id="3.40.640.10">
    <property type="entry name" value="Type I PLP-dependent aspartate aminotransferase-like (Major domain)"/>
    <property type="match status" value="1"/>
</dbReference>
<dbReference type="NCBIfam" id="TIGR00474">
    <property type="entry name" value="selA"/>
    <property type="match status" value="1"/>
</dbReference>
<comment type="catalytic activity">
    <reaction evidence="8">
        <text>L-seryl-tRNA(Sec) + selenophosphate + H(+) = L-selenocysteinyl-tRNA(Sec) + phosphate</text>
        <dbReference type="Rhea" id="RHEA:22728"/>
        <dbReference type="Rhea" id="RHEA-COMP:9742"/>
        <dbReference type="Rhea" id="RHEA-COMP:9743"/>
        <dbReference type="ChEBI" id="CHEBI:15378"/>
        <dbReference type="ChEBI" id="CHEBI:16144"/>
        <dbReference type="ChEBI" id="CHEBI:43474"/>
        <dbReference type="ChEBI" id="CHEBI:78533"/>
        <dbReference type="ChEBI" id="CHEBI:78573"/>
        <dbReference type="EC" id="2.9.1.1"/>
    </reaction>
</comment>
<gene>
    <name evidence="8 9" type="primary">selA</name>
    <name evidence="9" type="ORF">Rhal01_03007</name>
</gene>
<dbReference type="PANTHER" id="PTHR32328">
    <property type="entry name" value="L-SERYL-TRNA(SEC) SELENIUM TRANSFERASE"/>
    <property type="match status" value="1"/>
</dbReference>